<feature type="region of interest" description="Disordered" evidence="1">
    <location>
        <begin position="1"/>
        <end position="25"/>
    </location>
</feature>
<feature type="compositionally biased region" description="Basic and acidic residues" evidence="1">
    <location>
        <begin position="182"/>
        <end position="212"/>
    </location>
</feature>
<accession>A0A9P6X9Q9</accession>
<dbReference type="EMBL" id="JAANQT010000779">
    <property type="protein sequence ID" value="KAG1308443.1"/>
    <property type="molecule type" value="Genomic_DNA"/>
</dbReference>
<evidence type="ECO:0000313" key="3">
    <source>
        <dbReference type="Proteomes" id="UP000716291"/>
    </source>
</evidence>
<feature type="region of interest" description="Disordered" evidence="1">
    <location>
        <begin position="176"/>
        <end position="212"/>
    </location>
</feature>
<organism evidence="2 3">
    <name type="scientific">Rhizopus oryzae</name>
    <name type="common">Mucormycosis agent</name>
    <name type="synonym">Rhizopus arrhizus var. delemar</name>
    <dbReference type="NCBI Taxonomy" id="64495"/>
    <lineage>
        <taxon>Eukaryota</taxon>
        <taxon>Fungi</taxon>
        <taxon>Fungi incertae sedis</taxon>
        <taxon>Mucoromycota</taxon>
        <taxon>Mucoromycotina</taxon>
        <taxon>Mucoromycetes</taxon>
        <taxon>Mucorales</taxon>
        <taxon>Mucorineae</taxon>
        <taxon>Rhizopodaceae</taxon>
        <taxon>Rhizopus</taxon>
    </lineage>
</organism>
<feature type="region of interest" description="Disordered" evidence="1">
    <location>
        <begin position="242"/>
        <end position="267"/>
    </location>
</feature>
<comment type="caution">
    <text evidence="2">The sequence shown here is derived from an EMBL/GenBank/DDBJ whole genome shotgun (WGS) entry which is preliminary data.</text>
</comment>
<feature type="compositionally biased region" description="Polar residues" evidence="1">
    <location>
        <begin position="9"/>
        <end position="22"/>
    </location>
</feature>
<name>A0A9P6X9Q9_RHIOR</name>
<evidence type="ECO:0000256" key="1">
    <source>
        <dbReference type="SAM" id="MobiDB-lite"/>
    </source>
</evidence>
<proteinExistence type="predicted"/>
<reference evidence="2" key="1">
    <citation type="journal article" date="2020" name="Microb. Genom.">
        <title>Genetic diversity of clinical and environmental Mucorales isolates obtained from an investigation of mucormycosis cases among solid organ transplant recipients.</title>
        <authorList>
            <person name="Nguyen M.H."/>
            <person name="Kaul D."/>
            <person name="Muto C."/>
            <person name="Cheng S.J."/>
            <person name="Richter R.A."/>
            <person name="Bruno V.M."/>
            <person name="Liu G."/>
            <person name="Beyhan S."/>
            <person name="Sundermann A.J."/>
            <person name="Mounaud S."/>
            <person name="Pasculle A.W."/>
            <person name="Nierman W.C."/>
            <person name="Driscoll E."/>
            <person name="Cumbie R."/>
            <person name="Clancy C.J."/>
            <person name="Dupont C.L."/>
        </authorList>
    </citation>
    <scope>NUCLEOTIDE SEQUENCE</scope>
    <source>
        <strain evidence="2">GL11</strain>
    </source>
</reference>
<dbReference type="Gene3D" id="2.40.70.10">
    <property type="entry name" value="Acid Proteases"/>
    <property type="match status" value="1"/>
</dbReference>
<dbReference type="AlphaFoldDB" id="A0A9P6X9Q9"/>
<sequence>MTRRRKNIKQNANSDPNDTQGNKPEAKYTPLQLEQTKLAKQLESYIIEFETKINQLNYKLLNRELVILFVANLHPRWKRLVEPVEHTFQQWEEAANAARYHCVKLSALLGGERVDTSPLFITQESLDILQSGYFASETNSDVERYSRESPIQHLISPTFTTAHVAKNIASVSLPPSAATMNIEKKEKTKDKSHEKEKRKEKRSEKAKEKENIIEKEKTEKKVETKEEMESEKVEKDVKKEIQKAKKRKAPTETNEDEKQKQETKDVLKQQNNSFSKVQNNNNKNNDTVIAESDIYYTVPECYKNVNLMFLSLNVNERDVKGLLSKLSWGNSAISIDCIKRLGLPLITSDSYRINTELGFVSSLGFVNLPILHPADPNIKSELMAQVLPKIYDGKVELVLGSDFFFKFKPILNIKQRAIRFLDKEVPYFVHKLN</sequence>
<keyword evidence="3" id="KW-1185">Reference proteome</keyword>
<protein>
    <submittedName>
        <fullName evidence="2">Uncharacterized protein</fullName>
    </submittedName>
</protein>
<dbReference type="OrthoDB" id="2263599at2759"/>
<feature type="compositionally biased region" description="Basic and acidic residues" evidence="1">
    <location>
        <begin position="256"/>
        <end position="267"/>
    </location>
</feature>
<dbReference type="Proteomes" id="UP000716291">
    <property type="component" value="Unassembled WGS sequence"/>
</dbReference>
<dbReference type="InterPro" id="IPR021109">
    <property type="entry name" value="Peptidase_aspartic_dom_sf"/>
</dbReference>
<gene>
    <name evidence="2" type="ORF">G6F64_006043</name>
</gene>
<evidence type="ECO:0000313" key="2">
    <source>
        <dbReference type="EMBL" id="KAG1308443.1"/>
    </source>
</evidence>